<gene>
    <name evidence="2" type="ORF">BQ8794_50078</name>
</gene>
<accession>A0A1R3VDI8</accession>
<organism evidence="2 3">
    <name type="scientific">Mesorhizobium prunaredense</name>
    <dbReference type="NCBI Taxonomy" id="1631249"/>
    <lineage>
        <taxon>Bacteria</taxon>
        <taxon>Pseudomonadati</taxon>
        <taxon>Pseudomonadota</taxon>
        <taxon>Alphaproteobacteria</taxon>
        <taxon>Hyphomicrobiales</taxon>
        <taxon>Phyllobacteriaceae</taxon>
        <taxon>Mesorhizobium</taxon>
    </lineage>
</organism>
<protein>
    <submittedName>
        <fullName evidence="2">Uncharacterized protein</fullName>
    </submittedName>
</protein>
<evidence type="ECO:0000313" key="3">
    <source>
        <dbReference type="Proteomes" id="UP000188388"/>
    </source>
</evidence>
<sequence>MPADYVNSSAEPGDNFGYISSGYRVRGERSVRKCEAIRGLIANANGVYTSPPCVAAEPGDRVGGVNRPAPVLELQPRLVIEPKWPEPVNERSCPLKRRHGNEEFSSQAQRDLPVL</sequence>
<dbReference type="AlphaFoldDB" id="A0A1R3VDI8"/>
<feature type="region of interest" description="Disordered" evidence="1">
    <location>
        <begin position="87"/>
        <end position="115"/>
    </location>
</feature>
<evidence type="ECO:0000313" key="2">
    <source>
        <dbReference type="EMBL" id="SIT57976.1"/>
    </source>
</evidence>
<proteinExistence type="predicted"/>
<dbReference type="EMBL" id="FTPD01000045">
    <property type="protein sequence ID" value="SIT57976.1"/>
    <property type="molecule type" value="Genomic_DNA"/>
</dbReference>
<dbReference type="Proteomes" id="UP000188388">
    <property type="component" value="Unassembled WGS sequence"/>
</dbReference>
<evidence type="ECO:0000256" key="1">
    <source>
        <dbReference type="SAM" id="MobiDB-lite"/>
    </source>
</evidence>
<reference evidence="3" key="1">
    <citation type="submission" date="2017-01" db="EMBL/GenBank/DDBJ databases">
        <authorList>
            <person name="Brunel B."/>
        </authorList>
    </citation>
    <scope>NUCLEOTIDE SEQUENCE [LARGE SCALE GENOMIC DNA]</scope>
</reference>
<name>A0A1R3VDI8_9HYPH</name>
<dbReference type="STRING" id="1631249.BQ8794_50078"/>
<keyword evidence="3" id="KW-1185">Reference proteome</keyword>